<reference evidence="7 10" key="3">
    <citation type="journal article" date="2024" name="Microbiol. Resour. Announc.">
        <title>Genome annotations for the ascomycete fungi Trichoderma harzianum, Trichoderma aggressivum, and Purpureocillium lilacinum.</title>
        <authorList>
            <person name="Beijen E.P.W."/>
            <person name="Ohm R.A."/>
        </authorList>
    </citation>
    <scope>NUCLEOTIDE SEQUENCE [LARGE SCALE GENOMIC DNA]</scope>
    <source>
        <strain evidence="7 10">CBS 150709</strain>
    </source>
</reference>
<evidence type="ECO:0000256" key="1">
    <source>
        <dbReference type="ARBA" id="ARBA00022723"/>
    </source>
</evidence>
<evidence type="ECO:0000256" key="2">
    <source>
        <dbReference type="ARBA" id="ARBA00022771"/>
    </source>
</evidence>
<evidence type="ECO:0000256" key="5">
    <source>
        <dbReference type="SAM" id="MobiDB-lite"/>
    </source>
</evidence>
<dbReference type="PANTHER" id="PTHR23164:SF30">
    <property type="entry name" value="EARLY ENDOSOME ANTIGEN 1"/>
    <property type="match status" value="1"/>
</dbReference>
<sequence length="285" mass="31028">MAAELIMPTLPGEQQQSRHFLPPQRPMHQRSQSYHVSGPQISPISSTEVSPNQTYSTPPSPKGQHARSGRPMYMPAVLRPCDEFPSKRIARTKTGGSTSDSDSDSTLRRANSNLMSLAGLSGLGNKLSRRSTGEGAQALDGDWNIEAFPEVTAPPTRKHWKPDAESSICDDPTCKRTFSYFIRRHHCRKCGHIFCDWHSSYVLPLDQNANFNPKASVSRACNHCFQVVKATYGGSSSQSSGSAASDASHTMPSTPITAPAGFVPTAPKGPEVAASVPRDWNWSTF</sequence>
<dbReference type="Pfam" id="PF01363">
    <property type="entry name" value="FYVE"/>
    <property type="match status" value="1"/>
</dbReference>
<dbReference type="CDD" id="cd15760">
    <property type="entry name" value="FYVE_scVPS27p_like"/>
    <property type="match status" value="1"/>
</dbReference>
<dbReference type="SMART" id="SM00064">
    <property type="entry name" value="FYVE"/>
    <property type="match status" value="1"/>
</dbReference>
<keyword evidence="1" id="KW-0479">Metal-binding</keyword>
<evidence type="ECO:0000256" key="3">
    <source>
        <dbReference type="ARBA" id="ARBA00022833"/>
    </source>
</evidence>
<dbReference type="AlphaFoldDB" id="A0A179H2K2"/>
<evidence type="ECO:0000313" key="10">
    <source>
        <dbReference type="Proteomes" id="UP001287286"/>
    </source>
</evidence>
<dbReference type="Gene3D" id="3.30.40.10">
    <property type="entry name" value="Zinc/RING finger domain, C3HC4 (zinc finger)"/>
    <property type="match status" value="1"/>
</dbReference>
<evidence type="ECO:0000313" key="8">
    <source>
        <dbReference type="EMBL" id="OAQ84475.1"/>
    </source>
</evidence>
<dbReference type="EMBL" id="JAWRVI010000012">
    <property type="protein sequence ID" value="KAK4091275.1"/>
    <property type="molecule type" value="Genomic_DNA"/>
</dbReference>
<proteinExistence type="predicted"/>
<dbReference type="EMBL" id="LSBH01000002">
    <property type="protein sequence ID" value="OAQ84475.1"/>
    <property type="molecule type" value="Genomic_DNA"/>
</dbReference>
<dbReference type="InterPro" id="IPR017455">
    <property type="entry name" value="Znf_FYVE-rel"/>
</dbReference>
<dbReference type="SUPFAM" id="SSF57903">
    <property type="entry name" value="FYVE/PHD zinc finger"/>
    <property type="match status" value="1"/>
</dbReference>
<comment type="caution">
    <text evidence="8">The sequence shown here is derived from an EMBL/GenBank/DDBJ whole genome shotgun (WGS) entry which is preliminary data.</text>
</comment>
<keyword evidence="10" id="KW-1185">Reference proteome</keyword>
<name>A0A179H2K2_PURLI</name>
<keyword evidence="3" id="KW-0862">Zinc</keyword>
<feature type="domain" description="FYVE-type" evidence="6">
    <location>
        <begin position="174"/>
        <end position="229"/>
    </location>
</feature>
<accession>A0A179H2K2</accession>
<gene>
    <name evidence="7" type="ORF">Purlil1_4289</name>
    <name evidence="8" type="ORF">VFPBJ_03243</name>
</gene>
<dbReference type="InterPro" id="IPR011011">
    <property type="entry name" value="Znf_FYVE_PHD"/>
</dbReference>
<feature type="compositionally biased region" description="Low complexity" evidence="5">
    <location>
        <begin position="235"/>
        <end position="248"/>
    </location>
</feature>
<dbReference type="InterPro" id="IPR013083">
    <property type="entry name" value="Znf_RING/FYVE/PHD"/>
</dbReference>
<reference evidence="7" key="2">
    <citation type="submission" date="2023-11" db="EMBL/GenBank/DDBJ databases">
        <authorList>
            <person name="Beijen E."/>
            <person name="Ohm R.A."/>
        </authorList>
    </citation>
    <scope>NUCLEOTIDE SEQUENCE</scope>
    <source>
        <strain evidence="7">CBS 150709</strain>
    </source>
</reference>
<feature type="region of interest" description="Disordered" evidence="5">
    <location>
        <begin position="1"/>
        <end position="107"/>
    </location>
</feature>
<dbReference type="PROSITE" id="PS50178">
    <property type="entry name" value="ZF_FYVE"/>
    <property type="match status" value="1"/>
</dbReference>
<feature type="compositionally biased region" description="Polar residues" evidence="5">
    <location>
        <begin position="29"/>
        <end position="57"/>
    </location>
</feature>
<evidence type="ECO:0000313" key="7">
    <source>
        <dbReference type="EMBL" id="KAK4091275.1"/>
    </source>
</evidence>
<dbReference type="InterPro" id="IPR000306">
    <property type="entry name" value="Znf_FYVE"/>
</dbReference>
<dbReference type="Proteomes" id="UP001287286">
    <property type="component" value="Unassembled WGS sequence"/>
</dbReference>
<reference evidence="8 9" key="1">
    <citation type="submission" date="2016-01" db="EMBL/GenBank/DDBJ databases">
        <title>Biosynthesis of antibiotic leucinostatins and their inhibition on Phytophthora in bio-control Purpureocillium lilacinum.</title>
        <authorList>
            <person name="Wang G."/>
            <person name="Liu Z."/>
            <person name="Lin R."/>
            <person name="Li E."/>
            <person name="Mao Z."/>
            <person name="Ling J."/>
            <person name="Yin W."/>
            <person name="Xie B."/>
        </authorList>
    </citation>
    <scope>NUCLEOTIDE SEQUENCE [LARGE SCALE GENOMIC DNA]</scope>
    <source>
        <strain evidence="8">PLBJ-1</strain>
    </source>
</reference>
<feature type="region of interest" description="Disordered" evidence="5">
    <location>
        <begin position="235"/>
        <end position="285"/>
    </location>
</feature>
<dbReference type="Proteomes" id="UP000078240">
    <property type="component" value="Unassembled WGS sequence"/>
</dbReference>
<evidence type="ECO:0000313" key="9">
    <source>
        <dbReference type="Proteomes" id="UP000078240"/>
    </source>
</evidence>
<dbReference type="GO" id="GO:0008270">
    <property type="term" value="F:zinc ion binding"/>
    <property type="evidence" value="ECO:0007669"/>
    <property type="project" value="UniProtKB-KW"/>
</dbReference>
<protein>
    <submittedName>
        <fullName evidence="8">Zinc finger domain-containing protein</fullName>
    </submittedName>
</protein>
<evidence type="ECO:0000259" key="6">
    <source>
        <dbReference type="PROSITE" id="PS50178"/>
    </source>
</evidence>
<organism evidence="8 9">
    <name type="scientific">Purpureocillium lilacinum</name>
    <name type="common">Paecilomyces lilacinus</name>
    <dbReference type="NCBI Taxonomy" id="33203"/>
    <lineage>
        <taxon>Eukaryota</taxon>
        <taxon>Fungi</taxon>
        <taxon>Dikarya</taxon>
        <taxon>Ascomycota</taxon>
        <taxon>Pezizomycotina</taxon>
        <taxon>Sordariomycetes</taxon>
        <taxon>Hypocreomycetidae</taxon>
        <taxon>Hypocreales</taxon>
        <taxon>Ophiocordycipitaceae</taxon>
        <taxon>Purpureocillium</taxon>
    </lineage>
</organism>
<keyword evidence="2 4" id="KW-0863">Zinc-finger</keyword>
<evidence type="ECO:0000256" key="4">
    <source>
        <dbReference type="PROSITE-ProRule" id="PRU00091"/>
    </source>
</evidence>
<dbReference type="PANTHER" id="PTHR23164">
    <property type="entry name" value="EARLY ENDOSOME ANTIGEN 1"/>
    <property type="match status" value="1"/>
</dbReference>